<dbReference type="GO" id="GO:0032259">
    <property type="term" value="P:methylation"/>
    <property type="evidence" value="ECO:0007669"/>
    <property type="project" value="UniProtKB-KW"/>
</dbReference>
<protein>
    <recommendedName>
        <fullName evidence="5">Methyltransferase type 12 domain-containing protein</fullName>
    </recommendedName>
</protein>
<dbReference type="InterPro" id="IPR013217">
    <property type="entry name" value="Methyltransf_12"/>
</dbReference>
<evidence type="ECO:0000259" key="5">
    <source>
        <dbReference type="Pfam" id="PF08242"/>
    </source>
</evidence>
<name>A0A1Y2M206_EPING</name>
<dbReference type="SUPFAM" id="SSF53335">
    <property type="entry name" value="S-adenosyl-L-methionine-dependent methyltransferases"/>
    <property type="match status" value="1"/>
</dbReference>
<evidence type="ECO:0000256" key="4">
    <source>
        <dbReference type="SAM" id="MobiDB-lite"/>
    </source>
</evidence>
<accession>A0A1Y2M206</accession>
<feature type="compositionally biased region" description="Basic residues" evidence="4">
    <location>
        <begin position="196"/>
        <end position="208"/>
    </location>
</feature>
<keyword evidence="3" id="KW-0949">S-adenosyl-L-methionine</keyword>
<feature type="compositionally biased region" description="Basic and acidic residues" evidence="4">
    <location>
        <begin position="227"/>
        <end position="258"/>
    </location>
</feature>
<keyword evidence="1" id="KW-0489">Methyltransferase</keyword>
<dbReference type="CDD" id="cd02440">
    <property type="entry name" value="AdoMet_MTases"/>
    <property type="match status" value="1"/>
</dbReference>
<dbReference type="EMBL" id="KZ107842">
    <property type="protein sequence ID" value="OSS50164.1"/>
    <property type="molecule type" value="Genomic_DNA"/>
</dbReference>
<keyword evidence="7" id="KW-1185">Reference proteome</keyword>
<dbReference type="STRING" id="105696.A0A1Y2M206"/>
<keyword evidence="2" id="KW-0808">Transferase</keyword>
<dbReference type="Gene3D" id="3.40.50.150">
    <property type="entry name" value="Vaccinia Virus protein VP39"/>
    <property type="match status" value="1"/>
</dbReference>
<dbReference type="AlphaFoldDB" id="A0A1Y2M206"/>
<sequence>MSVADLNRKYFDSISDSYDSKPWFATVNTQVTTELRSRLDWIGIPFANTGPPSDNAPEIRFLDYACGTGLMTRALGPYVTQTLGVDVSPNMVETYKSRAASAGLSQETVDAVVGNLFDKAKPEPTELTGKEWWGFDLAAVGFGFHHFEDVVFAASQLKERLRPGGVLVINDFLEGGDLQADENGNPVEGSEGNHAVHQHGHGHGHGHGHSHDHSRGHSHGHSHHSHEHGEHKHEHSHSHAKEQHTGKDGDFTNPDPELKKKMNDSIVVPHFTIDGVKQFFTAAGFVDVDVITLKDRSYMEFGGKKLWRTILVAKGRRPEKEEKKSEL</sequence>
<dbReference type="InterPro" id="IPR029063">
    <property type="entry name" value="SAM-dependent_MTases_sf"/>
</dbReference>
<reference evidence="6 7" key="1">
    <citation type="journal article" date="2017" name="Genome Announc.">
        <title>Genome sequence of the saprophytic ascomycete Epicoccum nigrum ICMP 19927 strain isolated from New Zealand.</title>
        <authorList>
            <person name="Fokin M."/>
            <person name="Fleetwood D."/>
            <person name="Weir B.S."/>
            <person name="Villas-Boas S.G."/>
        </authorList>
    </citation>
    <scope>NUCLEOTIDE SEQUENCE [LARGE SCALE GENOMIC DNA]</scope>
    <source>
        <strain evidence="6 7">ICMP 19927</strain>
    </source>
</reference>
<feature type="compositionally biased region" description="Basic residues" evidence="4">
    <location>
        <begin position="216"/>
        <end position="226"/>
    </location>
</feature>
<feature type="domain" description="Methyltransferase type 12" evidence="5">
    <location>
        <begin position="62"/>
        <end position="167"/>
    </location>
</feature>
<feature type="region of interest" description="Disordered" evidence="4">
    <location>
        <begin position="179"/>
        <end position="258"/>
    </location>
</feature>
<evidence type="ECO:0000313" key="7">
    <source>
        <dbReference type="Proteomes" id="UP000193240"/>
    </source>
</evidence>
<dbReference type="InParanoid" id="A0A1Y2M206"/>
<dbReference type="OMA" id="HHFDKPD"/>
<proteinExistence type="predicted"/>
<dbReference type="Pfam" id="PF08242">
    <property type="entry name" value="Methyltransf_12"/>
    <property type="match status" value="1"/>
</dbReference>
<evidence type="ECO:0000313" key="6">
    <source>
        <dbReference type="EMBL" id="OSS50164.1"/>
    </source>
</evidence>
<dbReference type="Proteomes" id="UP000193240">
    <property type="component" value="Unassembled WGS sequence"/>
</dbReference>
<dbReference type="PANTHER" id="PTHR43464">
    <property type="entry name" value="METHYLTRANSFERASE"/>
    <property type="match status" value="1"/>
</dbReference>
<gene>
    <name evidence="6" type="ORF">B5807_05136</name>
</gene>
<evidence type="ECO:0000256" key="1">
    <source>
        <dbReference type="ARBA" id="ARBA00022603"/>
    </source>
</evidence>
<dbReference type="PANTHER" id="PTHR43464:SF19">
    <property type="entry name" value="UBIQUINONE BIOSYNTHESIS O-METHYLTRANSFERASE, MITOCHONDRIAL"/>
    <property type="match status" value="1"/>
</dbReference>
<organism evidence="6 7">
    <name type="scientific">Epicoccum nigrum</name>
    <name type="common">Soil fungus</name>
    <name type="synonym">Epicoccum purpurascens</name>
    <dbReference type="NCBI Taxonomy" id="105696"/>
    <lineage>
        <taxon>Eukaryota</taxon>
        <taxon>Fungi</taxon>
        <taxon>Dikarya</taxon>
        <taxon>Ascomycota</taxon>
        <taxon>Pezizomycotina</taxon>
        <taxon>Dothideomycetes</taxon>
        <taxon>Pleosporomycetidae</taxon>
        <taxon>Pleosporales</taxon>
        <taxon>Pleosporineae</taxon>
        <taxon>Didymellaceae</taxon>
        <taxon>Epicoccum</taxon>
    </lineage>
</organism>
<evidence type="ECO:0000256" key="3">
    <source>
        <dbReference type="ARBA" id="ARBA00022691"/>
    </source>
</evidence>
<dbReference type="GO" id="GO:0008168">
    <property type="term" value="F:methyltransferase activity"/>
    <property type="evidence" value="ECO:0007669"/>
    <property type="project" value="UniProtKB-KW"/>
</dbReference>
<evidence type="ECO:0000256" key="2">
    <source>
        <dbReference type="ARBA" id="ARBA00022679"/>
    </source>
</evidence>